<evidence type="ECO:0000313" key="2">
    <source>
        <dbReference type="Proteomes" id="UP000887013"/>
    </source>
</evidence>
<accession>A0A8X6TUY1</accession>
<sequence>MDELAQTTGKIYELSGSDFTIENVESKGPDLNAVLAEVAEIKEIVKGIFSPWSRSRRSQMYRTVRLDETLKDTSVLSARDLKVACSNHVRITNWGNLLNVIGDNGELTTEVRR</sequence>
<gene>
    <name evidence="1" type="ORF">NPIL_405041</name>
</gene>
<evidence type="ECO:0000313" key="1">
    <source>
        <dbReference type="EMBL" id="GFT46423.1"/>
    </source>
</evidence>
<reference evidence="1" key="1">
    <citation type="submission" date="2020-08" db="EMBL/GenBank/DDBJ databases">
        <title>Multicomponent nature underlies the extraordinary mechanical properties of spider dragline silk.</title>
        <authorList>
            <person name="Kono N."/>
            <person name="Nakamura H."/>
            <person name="Mori M."/>
            <person name="Yoshida Y."/>
            <person name="Ohtoshi R."/>
            <person name="Malay A.D."/>
            <person name="Moran D.A.P."/>
            <person name="Tomita M."/>
            <person name="Numata K."/>
            <person name="Arakawa K."/>
        </authorList>
    </citation>
    <scope>NUCLEOTIDE SEQUENCE</scope>
</reference>
<dbReference type="EMBL" id="BMAW01064684">
    <property type="protein sequence ID" value="GFT46423.1"/>
    <property type="molecule type" value="Genomic_DNA"/>
</dbReference>
<proteinExistence type="predicted"/>
<protein>
    <submittedName>
        <fullName evidence="1">Uncharacterized protein</fullName>
    </submittedName>
</protein>
<keyword evidence="2" id="KW-1185">Reference proteome</keyword>
<dbReference type="AlphaFoldDB" id="A0A8X6TUY1"/>
<dbReference type="OrthoDB" id="6260718at2759"/>
<organism evidence="1 2">
    <name type="scientific">Nephila pilipes</name>
    <name type="common">Giant wood spider</name>
    <name type="synonym">Nephila maculata</name>
    <dbReference type="NCBI Taxonomy" id="299642"/>
    <lineage>
        <taxon>Eukaryota</taxon>
        <taxon>Metazoa</taxon>
        <taxon>Ecdysozoa</taxon>
        <taxon>Arthropoda</taxon>
        <taxon>Chelicerata</taxon>
        <taxon>Arachnida</taxon>
        <taxon>Araneae</taxon>
        <taxon>Araneomorphae</taxon>
        <taxon>Entelegynae</taxon>
        <taxon>Araneoidea</taxon>
        <taxon>Nephilidae</taxon>
        <taxon>Nephila</taxon>
    </lineage>
</organism>
<comment type="caution">
    <text evidence="1">The sequence shown here is derived from an EMBL/GenBank/DDBJ whole genome shotgun (WGS) entry which is preliminary data.</text>
</comment>
<dbReference type="Proteomes" id="UP000887013">
    <property type="component" value="Unassembled WGS sequence"/>
</dbReference>
<name>A0A8X6TUY1_NEPPI</name>